<dbReference type="InterPro" id="IPR029063">
    <property type="entry name" value="SAM-dependent_MTases_sf"/>
</dbReference>
<dbReference type="PANTHER" id="PTHR43861">
    <property type="entry name" value="TRANS-ACONITATE 2-METHYLTRANSFERASE-RELATED"/>
    <property type="match status" value="1"/>
</dbReference>
<dbReference type="CDD" id="cd02440">
    <property type="entry name" value="AdoMet_MTases"/>
    <property type="match status" value="1"/>
</dbReference>
<dbReference type="STRING" id="651662.SAMN04488069_11543"/>
<evidence type="ECO:0000256" key="1">
    <source>
        <dbReference type="ARBA" id="ARBA00022603"/>
    </source>
</evidence>
<protein>
    <submittedName>
        <fullName evidence="4">Methyltransferase domain-containing protein</fullName>
    </submittedName>
</protein>
<keyword evidence="5" id="KW-1185">Reference proteome</keyword>
<dbReference type="Proteomes" id="UP000199249">
    <property type="component" value="Unassembled WGS sequence"/>
</dbReference>
<proteinExistence type="predicted"/>
<dbReference type="OrthoDB" id="9789123at2"/>
<name>A0A1H3N551_9BACT</name>
<dbReference type="PANTHER" id="PTHR43861:SF1">
    <property type="entry name" value="TRANS-ACONITATE 2-METHYLTRANSFERASE"/>
    <property type="match status" value="1"/>
</dbReference>
<dbReference type="SUPFAM" id="SSF53335">
    <property type="entry name" value="S-adenosyl-L-methionine-dependent methyltransferases"/>
    <property type="match status" value="1"/>
</dbReference>
<evidence type="ECO:0000313" key="4">
    <source>
        <dbReference type="EMBL" id="SDY83976.1"/>
    </source>
</evidence>
<dbReference type="AlphaFoldDB" id="A0A1H3N551"/>
<dbReference type="EMBL" id="FNOV01000015">
    <property type="protein sequence ID" value="SDY83976.1"/>
    <property type="molecule type" value="Genomic_DNA"/>
</dbReference>
<keyword evidence="2 4" id="KW-0808">Transferase</keyword>
<reference evidence="5" key="1">
    <citation type="submission" date="2016-10" db="EMBL/GenBank/DDBJ databases">
        <authorList>
            <person name="Varghese N."/>
            <person name="Submissions S."/>
        </authorList>
    </citation>
    <scope>NUCLEOTIDE SEQUENCE [LARGE SCALE GENOMIC DNA]</scope>
    <source>
        <strain evidence="5">CGMCC 1.8975</strain>
    </source>
</reference>
<sequence>MPSSLPPAGRDLPSARRLYSARDRLYDGFIHLLRYPQGLQRFFEQADFLRFHLKVLDAGCGTGATTLALHAALNARHLLPAHFAAFDLTPRMLSRFWAALAQHPVPNLEIVAADVLALDKLPADWHDFDLIVSAAMLEYLPKARLAEALAGLRQRLAPDGTFVLFISRQSIWMDWLIRRWWNANLYTRAELEAALEQAGFTTRRFTRFPGLYGYLNWWGHVVIACR</sequence>
<evidence type="ECO:0000313" key="5">
    <source>
        <dbReference type="Proteomes" id="UP000199249"/>
    </source>
</evidence>
<dbReference type="Pfam" id="PF13649">
    <property type="entry name" value="Methyltransf_25"/>
    <property type="match status" value="1"/>
</dbReference>
<accession>A0A1H3N551</accession>
<keyword evidence="1 4" id="KW-0489">Methyltransferase</keyword>
<dbReference type="Gene3D" id="3.40.50.150">
    <property type="entry name" value="Vaccinia Virus protein VP39"/>
    <property type="match status" value="1"/>
</dbReference>
<evidence type="ECO:0000256" key="2">
    <source>
        <dbReference type="ARBA" id="ARBA00022679"/>
    </source>
</evidence>
<evidence type="ECO:0000259" key="3">
    <source>
        <dbReference type="Pfam" id="PF13649"/>
    </source>
</evidence>
<organism evidence="4 5">
    <name type="scientific">Hymenobacter psychrophilus</name>
    <dbReference type="NCBI Taxonomy" id="651662"/>
    <lineage>
        <taxon>Bacteria</taxon>
        <taxon>Pseudomonadati</taxon>
        <taxon>Bacteroidota</taxon>
        <taxon>Cytophagia</taxon>
        <taxon>Cytophagales</taxon>
        <taxon>Hymenobacteraceae</taxon>
        <taxon>Hymenobacter</taxon>
    </lineage>
</organism>
<dbReference type="GO" id="GO:0032259">
    <property type="term" value="P:methylation"/>
    <property type="evidence" value="ECO:0007669"/>
    <property type="project" value="UniProtKB-KW"/>
</dbReference>
<dbReference type="InterPro" id="IPR041698">
    <property type="entry name" value="Methyltransf_25"/>
</dbReference>
<dbReference type="GO" id="GO:0008168">
    <property type="term" value="F:methyltransferase activity"/>
    <property type="evidence" value="ECO:0007669"/>
    <property type="project" value="UniProtKB-KW"/>
</dbReference>
<feature type="domain" description="Methyltransferase" evidence="3">
    <location>
        <begin position="55"/>
        <end position="160"/>
    </location>
</feature>
<gene>
    <name evidence="4" type="ORF">SAMN04488069_11543</name>
</gene>